<name>A0A3M7R553_BRAPC</name>
<gene>
    <name evidence="1" type="ORF">BpHYR1_038078</name>
</gene>
<sequence>MCCFTLRSFFINFPHSEQAIGSYFELFFYNFLSYIFVQHKLSLNLQKAATRAILGVGVSNVDLQQK</sequence>
<evidence type="ECO:0000313" key="2">
    <source>
        <dbReference type="Proteomes" id="UP000276133"/>
    </source>
</evidence>
<dbReference type="Proteomes" id="UP000276133">
    <property type="component" value="Unassembled WGS sequence"/>
</dbReference>
<keyword evidence="2" id="KW-1185">Reference proteome</keyword>
<protein>
    <submittedName>
        <fullName evidence="1">Uncharacterized protein</fullName>
    </submittedName>
</protein>
<organism evidence="1 2">
    <name type="scientific">Brachionus plicatilis</name>
    <name type="common">Marine rotifer</name>
    <name type="synonym">Brachionus muelleri</name>
    <dbReference type="NCBI Taxonomy" id="10195"/>
    <lineage>
        <taxon>Eukaryota</taxon>
        <taxon>Metazoa</taxon>
        <taxon>Spiralia</taxon>
        <taxon>Gnathifera</taxon>
        <taxon>Rotifera</taxon>
        <taxon>Eurotatoria</taxon>
        <taxon>Monogononta</taxon>
        <taxon>Pseudotrocha</taxon>
        <taxon>Ploima</taxon>
        <taxon>Brachionidae</taxon>
        <taxon>Brachionus</taxon>
    </lineage>
</organism>
<accession>A0A3M7R553</accession>
<evidence type="ECO:0000313" key="1">
    <source>
        <dbReference type="EMBL" id="RNA18686.1"/>
    </source>
</evidence>
<comment type="caution">
    <text evidence="1">The sequence shown here is derived from an EMBL/GenBank/DDBJ whole genome shotgun (WGS) entry which is preliminary data.</text>
</comment>
<reference evidence="1 2" key="1">
    <citation type="journal article" date="2018" name="Sci. Rep.">
        <title>Genomic signatures of local adaptation to the degree of environmental predictability in rotifers.</title>
        <authorList>
            <person name="Franch-Gras L."/>
            <person name="Hahn C."/>
            <person name="Garcia-Roger E.M."/>
            <person name="Carmona M.J."/>
            <person name="Serra M."/>
            <person name="Gomez A."/>
        </authorList>
    </citation>
    <scope>NUCLEOTIDE SEQUENCE [LARGE SCALE GENOMIC DNA]</scope>
    <source>
        <strain evidence="1">HYR1</strain>
    </source>
</reference>
<dbReference type="AlphaFoldDB" id="A0A3M7R553"/>
<dbReference type="EMBL" id="REGN01004191">
    <property type="protein sequence ID" value="RNA18686.1"/>
    <property type="molecule type" value="Genomic_DNA"/>
</dbReference>
<proteinExistence type="predicted"/>